<feature type="coiled-coil region" evidence="7">
    <location>
        <begin position="342"/>
        <end position="369"/>
    </location>
</feature>
<evidence type="ECO:0000313" key="11">
    <source>
        <dbReference type="EMBL" id="MFC5471738.1"/>
    </source>
</evidence>
<dbReference type="PROSITE" id="PS50885">
    <property type="entry name" value="HAMP"/>
    <property type="match status" value="1"/>
</dbReference>
<keyword evidence="3 8" id="KW-0472">Membrane</keyword>
<dbReference type="Pfam" id="PF00672">
    <property type="entry name" value="HAMP"/>
    <property type="match status" value="1"/>
</dbReference>
<evidence type="ECO:0000256" key="1">
    <source>
        <dbReference type="ARBA" id="ARBA00004236"/>
    </source>
</evidence>
<dbReference type="Gene3D" id="1.10.287.950">
    <property type="entry name" value="Methyl-accepting chemotaxis protein"/>
    <property type="match status" value="1"/>
</dbReference>
<feature type="transmembrane region" description="Helical" evidence="8">
    <location>
        <begin position="193"/>
        <end position="217"/>
    </location>
</feature>
<dbReference type="InterPro" id="IPR003660">
    <property type="entry name" value="HAMP_dom"/>
</dbReference>
<evidence type="ECO:0000256" key="2">
    <source>
        <dbReference type="ARBA" id="ARBA00022475"/>
    </source>
</evidence>
<dbReference type="InterPro" id="IPR004089">
    <property type="entry name" value="MCPsignal_dom"/>
</dbReference>
<feature type="domain" description="HAMP" evidence="10">
    <location>
        <begin position="214"/>
        <end position="266"/>
    </location>
</feature>
<keyword evidence="12" id="KW-1185">Reference proteome</keyword>
<keyword evidence="2" id="KW-1003">Cell membrane</keyword>
<keyword evidence="4 6" id="KW-0807">Transducer</keyword>
<accession>A0ABW0M166</accession>
<evidence type="ECO:0000259" key="10">
    <source>
        <dbReference type="PROSITE" id="PS50885"/>
    </source>
</evidence>
<dbReference type="EMBL" id="JBHSMH010000111">
    <property type="protein sequence ID" value="MFC5471738.1"/>
    <property type="molecule type" value="Genomic_DNA"/>
</dbReference>
<keyword evidence="7" id="KW-0175">Coiled coil</keyword>
<dbReference type="Pfam" id="PF12729">
    <property type="entry name" value="4HB_MCP_1"/>
    <property type="match status" value="1"/>
</dbReference>
<dbReference type="Proteomes" id="UP001596105">
    <property type="component" value="Unassembled WGS sequence"/>
</dbReference>
<comment type="similarity">
    <text evidence="5">Belongs to the methyl-accepting chemotaxis (MCP) protein family.</text>
</comment>
<keyword evidence="8" id="KW-0812">Transmembrane</keyword>
<dbReference type="PANTHER" id="PTHR32089:SF112">
    <property type="entry name" value="LYSOZYME-LIKE PROTEIN-RELATED"/>
    <property type="match status" value="1"/>
</dbReference>
<gene>
    <name evidence="11" type="ORF">ACFPPD_23960</name>
</gene>
<dbReference type="Pfam" id="PF00015">
    <property type="entry name" value="MCPsignal"/>
    <property type="match status" value="1"/>
</dbReference>
<dbReference type="SMART" id="SM00283">
    <property type="entry name" value="MA"/>
    <property type="match status" value="1"/>
</dbReference>
<evidence type="ECO:0000256" key="8">
    <source>
        <dbReference type="SAM" id="Phobius"/>
    </source>
</evidence>
<proteinExistence type="inferred from homology"/>
<evidence type="ECO:0000313" key="12">
    <source>
        <dbReference type="Proteomes" id="UP001596105"/>
    </source>
</evidence>
<evidence type="ECO:0000256" key="3">
    <source>
        <dbReference type="ARBA" id="ARBA00023136"/>
    </source>
</evidence>
<evidence type="ECO:0000259" key="9">
    <source>
        <dbReference type="PROSITE" id="PS50111"/>
    </source>
</evidence>
<keyword evidence="8" id="KW-1133">Transmembrane helix</keyword>
<dbReference type="CDD" id="cd11386">
    <property type="entry name" value="MCP_signal"/>
    <property type="match status" value="1"/>
</dbReference>
<evidence type="ECO:0000256" key="5">
    <source>
        <dbReference type="ARBA" id="ARBA00029447"/>
    </source>
</evidence>
<protein>
    <submittedName>
        <fullName evidence="11">Methyl-accepting chemotaxis protein</fullName>
    </submittedName>
</protein>
<evidence type="ECO:0000256" key="7">
    <source>
        <dbReference type="SAM" id="Coils"/>
    </source>
</evidence>
<dbReference type="SUPFAM" id="SSF58104">
    <property type="entry name" value="Methyl-accepting chemotaxis protein (MCP) signaling domain"/>
    <property type="match status" value="1"/>
</dbReference>
<evidence type="ECO:0000256" key="4">
    <source>
        <dbReference type="ARBA" id="ARBA00023224"/>
    </source>
</evidence>
<sequence>MNLFRNLKLYYKVFSLIAVALVMLISVAAVGYYYIKDMSKDSAYVYDELLVPINKMSNIRTNVRAGSAYMLQMTMNRLDQDKFEEVQAKLNERLKANQQLITDLDTFEFDSKQLELLAKFKSSFATYITERDKMLELASTDHKNEAYDLYDSSVEGLMEEAQSYIRELQVYSLETAQKIDDENGANATTAVTIMIAVAAAAILILTLIGIGITNLITRPVKNLQALMGQAERGDLTVQGGYSAKDEIGQLNGSFNVMLTGFKDTVSQVLTAAESVSAAAQEISASTEEIASSSNDQAKSALTMNELFGELAEAINSVALSAENASDLSNKTMDIAREGGKVVNKSIDGMDRLNEQVAKLENDSNKIGEIIEVIDDIAEQTNLLALNAAIEAARAGDQGRGFAVVADEVRKLAERSGEATKQITAIIKGMQQNTLQSVKAVEEGVASTQQTGEAFESILAMVNESGMKVTEIAAASEQQAAQTTEVLHSIETISSATEEAAASSEETASAAQSLAQLAEQLNTTVSVFKIR</sequence>
<name>A0ABW0M166_9BACL</name>
<dbReference type="PROSITE" id="PS50111">
    <property type="entry name" value="CHEMOTAXIS_TRANSDUC_2"/>
    <property type="match status" value="1"/>
</dbReference>
<dbReference type="InterPro" id="IPR024478">
    <property type="entry name" value="HlyB_4HB_MCP"/>
</dbReference>
<dbReference type="SMART" id="SM00304">
    <property type="entry name" value="HAMP"/>
    <property type="match status" value="1"/>
</dbReference>
<organism evidence="11 12">
    <name type="scientific">Cohnella suwonensis</name>
    <dbReference type="NCBI Taxonomy" id="696072"/>
    <lineage>
        <taxon>Bacteria</taxon>
        <taxon>Bacillati</taxon>
        <taxon>Bacillota</taxon>
        <taxon>Bacilli</taxon>
        <taxon>Bacillales</taxon>
        <taxon>Paenibacillaceae</taxon>
        <taxon>Cohnella</taxon>
    </lineage>
</organism>
<evidence type="ECO:0000256" key="6">
    <source>
        <dbReference type="PROSITE-ProRule" id="PRU00284"/>
    </source>
</evidence>
<dbReference type="PANTHER" id="PTHR32089">
    <property type="entry name" value="METHYL-ACCEPTING CHEMOTAXIS PROTEIN MCPB"/>
    <property type="match status" value="1"/>
</dbReference>
<dbReference type="CDD" id="cd06225">
    <property type="entry name" value="HAMP"/>
    <property type="match status" value="1"/>
</dbReference>
<feature type="transmembrane region" description="Helical" evidence="8">
    <location>
        <begin position="9"/>
        <end position="35"/>
    </location>
</feature>
<reference evidence="12" key="1">
    <citation type="journal article" date="2019" name="Int. J. Syst. Evol. Microbiol.">
        <title>The Global Catalogue of Microorganisms (GCM) 10K type strain sequencing project: providing services to taxonomists for standard genome sequencing and annotation.</title>
        <authorList>
            <consortium name="The Broad Institute Genomics Platform"/>
            <consortium name="The Broad Institute Genome Sequencing Center for Infectious Disease"/>
            <person name="Wu L."/>
            <person name="Ma J."/>
        </authorList>
    </citation>
    <scope>NUCLEOTIDE SEQUENCE [LARGE SCALE GENOMIC DNA]</scope>
    <source>
        <strain evidence="12">CCUG 57113</strain>
    </source>
</reference>
<comment type="caution">
    <text evidence="11">The sequence shown here is derived from an EMBL/GenBank/DDBJ whole genome shotgun (WGS) entry which is preliminary data.</text>
</comment>
<dbReference type="RefSeq" id="WP_378083638.1">
    <property type="nucleotide sequence ID" value="NZ_JBHSMH010000111.1"/>
</dbReference>
<feature type="domain" description="Methyl-accepting transducer" evidence="9">
    <location>
        <begin position="271"/>
        <end position="514"/>
    </location>
</feature>
<comment type="subcellular location">
    <subcellularLocation>
        <location evidence="1">Cell membrane</location>
    </subcellularLocation>
</comment>